<dbReference type="Pfam" id="PF17853">
    <property type="entry name" value="GGDEF_2"/>
    <property type="match status" value="1"/>
</dbReference>
<dbReference type="InterPro" id="IPR042070">
    <property type="entry name" value="PucR_C-HTH_sf"/>
</dbReference>
<evidence type="ECO:0008006" key="6">
    <source>
        <dbReference type="Google" id="ProtNLM"/>
    </source>
</evidence>
<dbReference type="Pfam" id="PF13556">
    <property type="entry name" value="HTH_30"/>
    <property type="match status" value="1"/>
</dbReference>
<feature type="domain" description="CdaR GGDEF-like" evidence="4">
    <location>
        <begin position="348"/>
        <end position="464"/>
    </location>
</feature>
<dbReference type="EMBL" id="CADCTI010000278">
    <property type="protein sequence ID" value="CAA9275176.1"/>
    <property type="molecule type" value="Genomic_DNA"/>
</dbReference>
<dbReference type="InterPro" id="IPR051448">
    <property type="entry name" value="CdaR-like_regulators"/>
</dbReference>
<dbReference type="InterPro" id="IPR041522">
    <property type="entry name" value="CdaR_GGDEF"/>
</dbReference>
<accession>A0A6J4JAR5</accession>
<dbReference type="PANTHER" id="PTHR33744">
    <property type="entry name" value="CARBOHYDRATE DIACID REGULATOR"/>
    <property type="match status" value="1"/>
</dbReference>
<gene>
    <name evidence="5" type="ORF">AVDCRST_MAG57-3645</name>
</gene>
<dbReference type="InterPro" id="IPR025736">
    <property type="entry name" value="PucR_C-HTH_dom"/>
</dbReference>
<dbReference type="AlphaFoldDB" id="A0A6J4JAR5"/>
<feature type="region of interest" description="Disordered" evidence="2">
    <location>
        <begin position="1"/>
        <end position="33"/>
    </location>
</feature>
<organism evidence="5">
    <name type="scientific">uncultured Blastococcus sp</name>
    <dbReference type="NCBI Taxonomy" id="217144"/>
    <lineage>
        <taxon>Bacteria</taxon>
        <taxon>Bacillati</taxon>
        <taxon>Actinomycetota</taxon>
        <taxon>Actinomycetes</taxon>
        <taxon>Geodermatophilales</taxon>
        <taxon>Geodermatophilaceae</taxon>
        <taxon>Blastococcus</taxon>
        <taxon>environmental samples</taxon>
    </lineage>
</organism>
<evidence type="ECO:0000256" key="2">
    <source>
        <dbReference type="SAM" id="MobiDB-lite"/>
    </source>
</evidence>
<comment type="similarity">
    <text evidence="1">Belongs to the CdaR family.</text>
</comment>
<dbReference type="PANTHER" id="PTHR33744:SF17">
    <property type="entry name" value="CONSERVED PROTEIN"/>
    <property type="match status" value="1"/>
</dbReference>
<reference evidence="5" key="1">
    <citation type="submission" date="2020-02" db="EMBL/GenBank/DDBJ databases">
        <authorList>
            <person name="Meier V. D."/>
        </authorList>
    </citation>
    <scope>NUCLEOTIDE SEQUENCE</scope>
    <source>
        <strain evidence="5">AVDCRST_MAG57</strain>
    </source>
</reference>
<protein>
    <recommendedName>
        <fullName evidence="6">Regulator of polyketide synthase expression</fullName>
    </recommendedName>
</protein>
<feature type="domain" description="PucR C-terminal helix-turn-helix" evidence="3">
    <location>
        <begin position="518"/>
        <end position="575"/>
    </location>
</feature>
<name>A0A6J4JAR5_9ACTN</name>
<dbReference type="Gene3D" id="1.10.10.2840">
    <property type="entry name" value="PucR C-terminal helix-turn-helix domain"/>
    <property type="match status" value="1"/>
</dbReference>
<sequence length="579" mass="60368">MPTNLGLDTDPKVGSVSPSSNAAPGVTALTPPGAAPPRASLGYLLDHLGTTLLEVAAGDPTLRRAEEGVGGVVIHDPVDPPVLPSRALVLGVGVHQPDDVLRLLEQTAEAGGAGLIVRAPAPGDPRITAVSERTGTLLLALTRGASWNQLATLVRSLLGEGQMGSAEPGSLGGVPGGDLFALANAIGSLLDAPVTIEDRSSRILAFSGRQDEADESRIETILGRQVPERVTRGLEARGVFRQLYGSDRPVWLPPDVLAMPEVTASRVAIAVRAGDEILGTIWAAVDAPLSPAREQSLIDSAKLVALHLLRLRAGADVERRLTSELVATALEGGPATVDALTRLGLSGRPLIVLAMGLTEDRDAAGTLTLAKREADRQRSADALAVHLSALHPGSVVALVSGICYAVLPVGADAPTADERAAAVATEFLQRTGGRVPGVIGVGTVAPDVSALTRSRDSADRALRVLRAGASSRRVARAADVHVESLMLQLADLAAAEGHRTSGPVARLAEYDAAHRTQLVETLGAWLDSFGDAITAAAQVHVHPNTFRYRLRRIREVGGIDLDDADSRFAAMLELRLPHR</sequence>
<evidence type="ECO:0000259" key="4">
    <source>
        <dbReference type="Pfam" id="PF17853"/>
    </source>
</evidence>
<evidence type="ECO:0000313" key="5">
    <source>
        <dbReference type="EMBL" id="CAA9275176.1"/>
    </source>
</evidence>
<evidence type="ECO:0000256" key="1">
    <source>
        <dbReference type="ARBA" id="ARBA00006754"/>
    </source>
</evidence>
<proteinExistence type="inferred from homology"/>
<evidence type="ECO:0000259" key="3">
    <source>
        <dbReference type="Pfam" id="PF13556"/>
    </source>
</evidence>